<dbReference type="PANTHER" id="PTHR12411">
    <property type="entry name" value="CYSTEINE PROTEASE FAMILY C1-RELATED"/>
    <property type="match status" value="1"/>
</dbReference>
<dbReference type="PRINTS" id="PR00705">
    <property type="entry name" value="PAPAIN"/>
</dbReference>
<dbReference type="SMART" id="SM00848">
    <property type="entry name" value="Inhibitor_I29"/>
    <property type="match status" value="1"/>
</dbReference>
<reference evidence="6" key="1">
    <citation type="submission" date="2022-03" db="EMBL/GenBank/DDBJ databases">
        <authorList>
            <person name="Sayadi A."/>
        </authorList>
    </citation>
    <scope>NUCLEOTIDE SEQUENCE</scope>
</reference>
<dbReference type="CDD" id="cd02248">
    <property type="entry name" value="Peptidase_C1A"/>
    <property type="match status" value="1"/>
</dbReference>
<gene>
    <name evidence="6" type="ORF">ACAOBT_LOCUS22776</name>
</gene>
<dbReference type="InterPro" id="IPR000668">
    <property type="entry name" value="Peptidase_C1A_C"/>
</dbReference>
<keyword evidence="3" id="KW-0732">Signal</keyword>
<evidence type="ECO:0000256" key="1">
    <source>
        <dbReference type="ARBA" id="ARBA00008455"/>
    </source>
</evidence>
<feature type="signal peptide" evidence="3">
    <location>
        <begin position="1"/>
        <end position="19"/>
    </location>
</feature>
<dbReference type="Pfam" id="PF08246">
    <property type="entry name" value="Inhibitor_I29"/>
    <property type="match status" value="1"/>
</dbReference>
<dbReference type="InterPro" id="IPR025660">
    <property type="entry name" value="Pept_his_AS"/>
</dbReference>
<comment type="caution">
    <text evidence="6">The sequence shown here is derived from an EMBL/GenBank/DDBJ whole genome shotgun (WGS) entry which is preliminary data.</text>
</comment>
<evidence type="ECO:0000259" key="5">
    <source>
        <dbReference type="SMART" id="SM00848"/>
    </source>
</evidence>
<dbReference type="InterPro" id="IPR013128">
    <property type="entry name" value="Peptidase_C1A"/>
</dbReference>
<dbReference type="InterPro" id="IPR038765">
    <property type="entry name" value="Papain-like_cys_pep_sf"/>
</dbReference>
<dbReference type="OrthoDB" id="10253408at2759"/>
<evidence type="ECO:0000256" key="3">
    <source>
        <dbReference type="SAM" id="SignalP"/>
    </source>
</evidence>
<keyword evidence="2" id="KW-1015">Disulfide bond</keyword>
<dbReference type="GO" id="GO:0006508">
    <property type="term" value="P:proteolysis"/>
    <property type="evidence" value="ECO:0007669"/>
    <property type="project" value="InterPro"/>
</dbReference>
<protein>
    <submittedName>
        <fullName evidence="6">Uncharacterized protein</fullName>
    </submittedName>
</protein>
<dbReference type="SMART" id="SM00645">
    <property type="entry name" value="Pept_C1"/>
    <property type="match status" value="1"/>
</dbReference>
<sequence>MRAFHMFANFMLTVLVVQALLPRKEWDNFKKNYNKTYSTPEEENYRYFVFLNSLRQIENLNRRYRNNEIGFSTGVTQFADLTQEEFDDMLHRHFKNAPVTETLKSFDSGDPSAPESFDWRERGAVTRVIDQGTCSSCWAIAACGAIEAQRFIHNGTLEPLSHQNLVDCSGSYGNNGCSGGEAEQAYDFVRDHGIMADADYPYVEDDQQCKQKGYVTKVKGYFMVERNEVQIAKALASHGPISVSMDAGWLRIYRHGIFDNSIGCKTGENDTNHAVLLVGYGSKGGVDYWIAKNSWGATWGEEGFFRLKKGENACGIKNYAAAPIF</sequence>
<name>A0A9P0PR52_ACAOB</name>
<dbReference type="PROSITE" id="PS00639">
    <property type="entry name" value="THIOL_PROTEASE_HIS"/>
    <property type="match status" value="1"/>
</dbReference>
<feature type="domain" description="Cathepsin propeptide inhibitor" evidence="5">
    <location>
        <begin position="26"/>
        <end position="86"/>
    </location>
</feature>
<dbReference type="EMBL" id="CAKOFQ010007237">
    <property type="protein sequence ID" value="CAH1995706.1"/>
    <property type="molecule type" value="Genomic_DNA"/>
</dbReference>
<dbReference type="InterPro" id="IPR013201">
    <property type="entry name" value="Prot_inhib_I29"/>
</dbReference>
<dbReference type="Proteomes" id="UP001152888">
    <property type="component" value="Unassembled WGS sequence"/>
</dbReference>
<dbReference type="SUPFAM" id="SSF54001">
    <property type="entry name" value="Cysteine proteinases"/>
    <property type="match status" value="1"/>
</dbReference>
<organism evidence="6 7">
    <name type="scientific">Acanthoscelides obtectus</name>
    <name type="common">Bean weevil</name>
    <name type="synonym">Bruchus obtectus</name>
    <dbReference type="NCBI Taxonomy" id="200917"/>
    <lineage>
        <taxon>Eukaryota</taxon>
        <taxon>Metazoa</taxon>
        <taxon>Ecdysozoa</taxon>
        <taxon>Arthropoda</taxon>
        <taxon>Hexapoda</taxon>
        <taxon>Insecta</taxon>
        <taxon>Pterygota</taxon>
        <taxon>Neoptera</taxon>
        <taxon>Endopterygota</taxon>
        <taxon>Coleoptera</taxon>
        <taxon>Polyphaga</taxon>
        <taxon>Cucujiformia</taxon>
        <taxon>Chrysomeloidea</taxon>
        <taxon>Chrysomelidae</taxon>
        <taxon>Bruchinae</taxon>
        <taxon>Bruchini</taxon>
        <taxon>Acanthoscelides</taxon>
    </lineage>
</organism>
<dbReference type="FunFam" id="3.90.70.10:FF:000103">
    <property type="entry name" value="Hypothetical LOC496748"/>
    <property type="match status" value="1"/>
</dbReference>
<dbReference type="PROSITE" id="PS00640">
    <property type="entry name" value="THIOL_PROTEASE_ASN"/>
    <property type="match status" value="1"/>
</dbReference>
<dbReference type="InterPro" id="IPR039417">
    <property type="entry name" value="Peptidase_C1A_papain-like"/>
</dbReference>
<dbReference type="Gene3D" id="3.90.70.10">
    <property type="entry name" value="Cysteine proteinases"/>
    <property type="match status" value="1"/>
</dbReference>
<feature type="domain" description="Peptidase C1A papain C-terminal" evidence="4">
    <location>
        <begin position="113"/>
        <end position="324"/>
    </location>
</feature>
<proteinExistence type="inferred from homology"/>
<evidence type="ECO:0000256" key="2">
    <source>
        <dbReference type="ARBA" id="ARBA00023157"/>
    </source>
</evidence>
<accession>A0A9P0PR52</accession>
<evidence type="ECO:0000313" key="7">
    <source>
        <dbReference type="Proteomes" id="UP001152888"/>
    </source>
</evidence>
<dbReference type="Pfam" id="PF00112">
    <property type="entry name" value="Peptidase_C1"/>
    <property type="match status" value="1"/>
</dbReference>
<dbReference type="GO" id="GO:0008234">
    <property type="term" value="F:cysteine-type peptidase activity"/>
    <property type="evidence" value="ECO:0007669"/>
    <property type="project" value="InterPro"/>
</dbReference>
<evidence type="ECO:0000259" key="4">
    <source>
        <dbReference type="SMART" id="SM00645"/>
    </source>
</evidence>
<feature type="chain" id="PRO_5040171185" evidence="3">
    <location>
        <begin position="20"/>
        <end position="325"/>
    </location>
</feature>
<keyword evidence="7" id="KW-1185">Reference proteome</keyword>
<evidence type="ECO:0000313" key="6">
    <source>
        <dbReference type="EMBL" id="CAH1995706.1"/>
    </source>
</evidence>
<comment type="similarity">
    <text evidence="1">Belongs to the peptidase C1 family.</text>
</comment>
<dbReference type="InterPro" id="IPR025661">
    <property type="entry name" value="Pept_asp_AS"/>
</dbReference>
<dbReference type="AlphaFoldDB" id="A0A9P0PR52"/>